<accession>A0A392UY15</accession>
<organism evidence="2 3">
    <name type="scientific">Trifolium medium</name>
    <dbReference type="NCBI Taxonomy" id="97028"/>
    <lineage>
        <taxon>Eukaryota</taxon>
        <taxon>Viridiplantae</taxon>
        <taxon>Streptophyta</taxon>
        <taxon>Embryophyta</taxon>
        <taxon>Tracheophyta</taxon>
        <taxon>Spermatophyta</taxon>
        <taxon>Magnoliopsida</taxon>
        <taxon>eudicotyledons</taxon>
        <taxon>Gunneridae</taxon>
        <taxon>Pentapetalae</taxon>
        <taxon>rosids</taxon>
        <taxon>fabids</taxon>
        <taxon>Fabales</taxon>
        <taxon>Fabaceae</taxon>
        <taxon>Papilionoideae</taxon>
        <taxon>50 kb inversion clade</taxon>
        <taxon>NPAAA clade</taxon>
        <taxon>Hologalegina</taxon>
        <taxon>IRL clade</taxon>
        <taxon>Trifolieae</taxon>
        <taxon>Trifolium</taxon>
    </lineage>
</organism>
<evidence type="ECO:0000313" key="3">
    <source>
        <dbReference type="Proteomes" id="UP000265520"/>
    </source>
</evidence>
<sequence>MVVLRTTASPALSGVFPSSAAAWVTAKFLLFSAGVTVGHGG</sequence>
<keyword evidence="1" id="KW-0812">Transmembrane</keyword>
<keyword evidence="3" id="KW-1185">Reference proteome</keyword>
<name>A0A392UY15_9FABA</name>
<reference evidence="2 3" key="1">
    <citation type="journal article" date="2018" name="Front. Plant Sci.">
        <title>Red Clover (Trifolium pratense) and Zigzag Clover (T. medium) - A Picture of Genomic Similarities and Differences.</title>
        <authorList>
            <person name="Dluhosova J."/>
            <person name="Istvanek J."/>
            <person name="Nedelnik J."/>
            <person name="Repkova J."/>
        </authorList>
    </citation>
    <scope>NUCLEOTIDE SEQUENCE [LARGE SCALE GENOMIC DNA]</scope>
    <source>
        <strain evidence="3">cv. 10/8</strain>
        <tissue evidence="2">Leaf</tissue>
    </source>
</reference>
<dbReference type="EMBL" id="LXQA010986235">
    <property type="protein sequence ID" value="MCI80022.1"/>
    <property type="molecule type" value="Genomic_DNA"/>
</dbReference>
<protein>
    <submittedName>
        <fullName evidence="2">Uncharacterized protein</fullName>
    </submittedName>
</protein>
<dbReference type="Proteomes" id="UP000265520">
    <property type="component" value="Unassembled WGS sequence"/>
</dbReference>
<proteinExistence type="predicted"/>
<comment type="caution">
    <text evidence="2">The sequence shown here is derived from an EMBL/GenBank/DDBJ whole genome shotgun (WGS) entry which is preliminary data.</text>
</comment>
<feature type="non-terminal residue" evidence="2">
    <location>
        <position position="41"/>
    </location>
</feature>
<feature type="transmembrane region" description="Helical" evidence="1">
    <location>
        <begin position="20"/>
        <end position="38"/>
    </location>
</feature>
<evidence type="ECO:0000313" key="2">
    <source>
        <dbReference type="EMBL" id="MCI80022.1"/>
    </source>
</evidence>
<dbReference type="AlphaFoldDB" id="A0A392UY15"/>
<keyword evidence="1" id="KW-1133">Transmembrane helix</keyword>
<evidence type="ECO:0000256" key="1">
    <source>
        <dbReference type="SAM" id="Phobius"/>
    </source>
</evidence>
<keyword evidence="1" id="KW-0472">Membrane</keyword>